<proteinExistence type="predicted"/>
<feature type="compositionally biased region" description="Basic and acidic residues" evidence="1">
    <location>
        <begin position="371"/>
        <end position="383"/>
    </location>
</feature>
<gene>
    <name evidence="2" type="ORF">C1SCF055_LOCUS2538</name>
</gene>
<feature type="compositionally biased region" description="Basic residues" evidence="1">
    <location>
        <begin position="327"/>
        <end position="342"/>
    </location>
</feature>
<feature type="compositionally biased region" description="Basic residues" evidence="1">
    <location>
        <begin position="349"/>
        <end position="360"/>
    </location>
</feature>
<comment type="caution">
    <text evidence="2">The sequence shown here is derived from an EMBL/GenBank/DDBJ whole genome shotgun (WGS) entry which is preliminary data.</text>
</comment>
<evidence type="ECO:0000256" key="1">
    <source>
        <dbReference type="SAM" id="MobiDB-lite"/>
    </source>
</evidence>
<evidence type="ECO:0000313" key="3">
    <source>
        <dbReference type="EMBL" id="CAL1127481.1"/>
    </source>
</evidence>
<reference evidence="2" key="1">
    <citation type="submission" date="2022-10" db="EMBL/GenBank/DDBJ databases">
        <authorList>
            <person name="Chen Y."/>
            <person name="Dougan E. K."/>
            <person name="Chan C."/>
            <person name="Rhodes N."/>
            <person name="Thang M."/>
        </authorList>
    </citation>
    <scope>NUCLEOTIDE SEQUENCE</scope>
</reference>
<dbReference type="Proteomes" id="UP001152797">
    <property type="component" value="Unassembled WGS sequence"/>
</dbReference>
<dbReference type="EMBL" id="CAMXCT030000115">
    <property type="protein sequence ID" value="CAL4761418.1"/>
    <property type="molecule type" value="Genomic_DNA"/>
</dbReference>
<sequence length="402" mass="46247">MGTRAALNNPGENVATKLVAWANHPLLVTHCAPHRLQLCVISAWGDDYLKNLEKQLKALYKNFWLFQGLATWEARITLSGIADILEICMSYKNRLERVTSFTAVEDLAKSLQHELDRFCRHSSVVSSALAGDRDLPGGGTHIEYICEKYHREKGQKLHLLYTARDHLVNEWVPVKDFDGRDAVKLTFRRLTDFAQTCAEKVLDRFSAKAFWAHAHIFRPDYNFDKETFQTAIWEMGNHLNMETEPLIRQMRSAFAVRDMLCERSNFPSAELLWSKTLQEVNERGDLPLAATCERGFATITRLRDRSGECSASVFEQYLQEEETGTKGYRRKGKLLIPRKRKQRSDSGQKRKNYKKTKTHAGLRALPTARHLTRDGDAEVHMGEAPDEVDEHDIWNQMSPRKK</sequence>
<organism evidence="2">
    <name type="scientific">Cladocopium goreaui</name>
    <dbReference type="NCBI Taxonomy" id="2562237"/>
    <lineage>
        <taxon>Eukaryota</taxon>
        <taxon>Sar</taxon>
        <taxon>Alveolata</taxon>
        <taxon>Dinophyceae</taxon>
        <taxon>Suessiales</taxon>
        <taxon>Symbiodiniaceae</taxon>
        <taxon>Cladocopium</taxon>
    </lineage>
</organism>
<dbReference type="EMBL" id="CAMXCT010000115">
    <property type="protein sequence ID" value="CAI3974106.1"/>
    <property type="molecule type" value="Genomic_DNA"/>
</dbReference>
<protein>
    <submittedName>
        <fullName evidence="4">Zinc finger protein 862</fullName>
    </submittedName>
</protein>
<dbReference type="AlphaFoldDB" id="A0A9P1FFH2"/>
<dbReference type="OrthoDB" id="439746at2759"/>
<accession>A0A9P1FFH2</accession>
<evidence type="ECO:0000313" key="5">
    <source>
        <dbReference type="Proteomes" id="UP001152797"/>
    </source>
</evidence>
<reference evidence="3" key="2">
    <citation type="submission" date="2024-04" db="EMBL/GenBank/DDBJ databases">
        <authorList>
            <person name="Chen Y."/>
            <person name="Shah S."/>
            <person name="Dougan E. K."/>
            <person name="Thang M."/>
            <person name="Chan C."/>
        </authorList>
    </citation>
    <scope>NUCLEOTIDE SEQUENCE [LARGE SCALE GENOMIC DNA]</scope>
</reference>
<evidence type="ECO:0000313" key="4">
    <source>
        <dbReference type="EMBL" id="CAL4761418.1"/>
    </source>
</evidence>
<keyword evidence="5" id="KW-1185">Reference proteome</keyword>
<feature type="region of interest" description="Disordered" evidence="1">
    <location>
        <begin position="326"/>
        <end position="402"/>
    </location>
</feature>
<evidence type="ECO:0000313" key="2">
    <source>
        <dbReference type="EMBL" id="CAI3974106.1"/>
    </source>
</evidence>
<name>A0A9P1FFH2_9DINO</name>
<dbReference type="EMBL" id="CAMXCT020000115">
    <property type="protein sequence ID" value="CAL1127481.1"/>
    <property type="molecule type" value="Genomic_DNA"/>
</dbReference>